<feature type="transmembrane region" description="Helical" evidence="6">
    <location>
        <begin position="20"/>
        <end position="38"/>
    </location>
</feature>
<organism evidence="7 8">
    <name type="scientific">Candidatus Thiodiazotropha endolucinida</name>
    <dbReference type="NCBI Taxonomy" id="1655433"/>
    <lineage>
        <taxon>Bacteria</taxon>
        <taxon>Pseudomonadati</taxon>
        <taxon>Pseudomonadota</taxon>
        <taxon>Gammaproteobacteria</taxon>
        <taxon>Chromatiales</taxon>
        <taxon>Sedimenticolaceae</taxon>
        <taxon>Candidatus Thiodiazotropha</taxon>
    </lineage>
</organism>
<gene>
    <name evidence="7" type="ORF">CODIS_06890</name>
</gene>
<name>A0A7Z0VNR8_9GAMM</name>
<reference evidence="7 8" key="1">
    <citation type="submission" date="2016-06" db="EMBL/GenBank/DDBJ databases">
        <title>Genome sequence of endosymbiont of Candidatus Endolucinida thiodiazotropha.</title>
        <authorList>
            <person name="Poehlein A."/>
            <person name="Koenig S."/>
            <person name="Heiden S.E."/>
            <person name="Thuermer A."/>
            <person name="Voget S."/>
            <person name="Daniel R."/>
            <person name="Markert S."/>
            <person name="Gros O."/>
            <person name="Schweder T."/>
        </authorList>
    </citation>
    <scope>NUCLEOTIDE SEQUENCE [LARGE SCALE GENOMIC DNA]</scope>
    <source>
        <strain evidence="7 8">COS</strain>
    </source>
</reference>
<evidence type="ECO:0000256" key="1">
    <source>
        <dbReference type="ARBA" id="ARBA00004167"/>
    </source>
</evidence>
<dbReference type="OrthoDB" id="9774900at2"/>
<dbReference type="EMBL" id="MARB01000003">
    <property type="protein sequence ID" value="ODJ89077.1"/>
    <property type="molecule type" value="Genomic_DNA"/>
</dbReference>
<keyword evidence="3 6" id="KW-1133">Transmembrane helix</keyword>
<sequence>MRWRGQRKSDNIEDRRGMRAPSPMGGFGGGGGGLLNLLPAVFKLLGFKGGMVAVLAIGAYALMSGNLGSILGGGGGQENLSTHEAGPVKQSVEEKNLVDFVSVVLADTEDTWHKLFRQLGSKYEEPNLVLFRGATKTACGFGQAAMGPFYCPGDHKVYIDLSFYSDLKNRFKAPGDFAQAYVIAHEVGHHVQTLLGISQKVQKAKRSLSEVEGNKLSVRQELQADCFAGIWAYNADRSRQLLESGDIEEGLNAASAIGDDRLQKQSQGYVSPDSFTHGSSAQRVKWFKIGFQGGDLKQCDTFSAKSL</sequence>
<accession>A0A7Z0VNR8</accession>
<dbReference type="Proteomes" id="UP000094769">
    <property type="component" value="Unassembled WGS sequence"/>
</dbReference>
<feature type="transmembrane region" description="Helical" evidence="6">
    <location>
        <begin position="44"/>
        <end position="63"/>
    </location>
</feature>
<feature type="compositionally biased region" description="Basic and acidic residues" evidence="5">
    <location>
        <begin position="7"/>
        <end position="17"/>
    </location>
</feature>
<evidence type="ECO:0000313" key="8">
    <source>
        <dbReference type="Proteomes" id="UP000094769"/>
    </source>
</evidence>
<feature type="region of interest" description="Disordered" evidence="5">
    <location>
        <begin position="1"/>
        <end position="23"/>
    </location>
</feature>
<dbReference type="InterPro" id="IPR007343">
    <property type="entry name" value="Uncharacterised_pept_Zn_put"/>
</dbReference>
<keyword evidence="4 6" id="KW-0472">Membrane</keyword>
<comment type="subcellular location">
    <subcellularLocation>
        <location evidence="1">Membrane</location>
        <topology evidence="1">Single-pass membrane protein</topology>
    </subcellularLocation>
</comment>
<dbReference type="PANTHER" id="PTHR30168:SF0">
    <property type="entry name" value="INNER MEMBRANE PROTEIN"/>
    <property type="match status" value="1"/>
</dbReference>
<dbReference type="GO" id="GO:0016020">
    <property type="term" value="C:membrane"/>
    <property type="evidence" value="ECO:0007669"/>
    <property type="project" value="UniProtKB-SubCell"/>
</dbReference>
<evidence type="ECO:0000256" key="3">
    <source>
        <dbReference type="ARBA" id="ARBA00022989"/>
    </source>
</evidence>
<evidence type="ECO:0000256" key="4">
    <source>
        <dbReference type="ARBA" id="ARBA00023136"/>
    </source>
</evidence>
<protein>
    <submittedName>
        <fullName evidence="7">Putative neutral zinc metallopeptidase</fullName>
    </submittedName>
</protein>
<evidence type="ECO:0000256" key="6">
    <source>
        <dbReference type="SAM" id="Phobius"/>
    </source>
</evidence>
<evidence type="ECO:0000256" key="2">
    <source>
        <dbReference type="ARBA" id="ARBA00022692"/>
    </source>
</evidence>
<dbReference type="RefSeq" id="WP_069121308.1">
    <property type="nucleotide sequence ID" value="NZ_MARB01000003.1"/>
</dbReference>
<comment type="caution">
    <text evidence="7">The sequence shown here is derived from an EMBL/GenBank/DDBJ whole genome shotgun (WGS) entry which is preliminary data.</text>
</comment>
<dbReference type="AlphaFoldDB" id="A0A7Z0VNR8"/>
<keyword evidence="8" id="KW-1185">Reference proteome</keyword>
<keyword evidence="2 6" id="KW-0812">Transmembrane</keyword>
<proteinExistence type="predicted"/>
<evidence type="ECO:0000313" key="7">
    <source>
        <dbReference type="EMBL" id="ODJ89077.1"/>
    </source>
</evidence>
<evidence type="ECO:0000256" key="5">
    <source>
        <dbReference type="SAM" id="MobiDB-lite"/>
    </source>
</evidence>
<dbReference type="PANTHER" id="PTHR30168">
    <property type="entry name" value="PUTATIVE MEMBRANE PROTEIN YPFJ"/>
    <property type="match status" value="1"/>
</dbReference>
<dbReference type="Pfam" id="PF04228">
    <property type="entry name" value="Zn_peptidase"/>
    <property type="match status" value="1"/>
</dbReference>